<feature type="region of interest" description="Disordered" evidence="1">
    <location>
        <begin position="1"/>
        <end position="55"/>
    </location>
</feature>
<proteinExistence type="predicted"/>
<dbReference type="AlphaFoldDB" id="A0A9W6ZAR0"/>
<reference evidence="3" key="1">
    <citation type="journal article" date="2023" name="Commun. Biol.">
        <title>Genome analysis of Parmales, the sister group of diatoms, reveals the evolutionary specialization of diatoms from phago-mixotrophs to photoautotrophs.</title>
        <authorList>
            <person name="Ban H."/>
            <person name="Sato S."/>
            <person name="Yoshikawa S."/>
            <person name="Yamada K."/>
            <person name="Nakamura Y."/>
            <person name="Ichinomiya M."/>
            <person name="Sato N."/>
            <person name="Blanc-Mathieu R."/>
            <person name="Endo H."/>
            <person name="Kuwata A."/>
            <person name="Ogata H."/>
        </authorList>
    </citation>
    <scope>NUCLEOTIDE SEQUENCE [LARGE SCALE GENOMIC DNA]</scope>
    <source>
        <strain evidence="3">NIES 3700</strain>
    </source>
</reference>
<dbReference type="EMBL" id="BRXW01000361">
    <property type="protein sequence ID" value="GMH47872.1"/>
    <property type="molecule type" value="Genomic_DNA"/>
</dbReference>
<protein>
    <recommendedName>
        <fullName evidence="4">Tyrosine-protein kinase ephrin type A/B receptor-like domain-containing protein</fullName>
    </recommendedName>
</protein>
<accession>A0A9W6ZAR0</accession>
<feature type="compositionally biased region" description="Polar residues" evidence="1">
    <location>
        <begin position="1"/>
        <end position="21"/>
    </location>
</feature>
<name>A0A9W6ZAR0_9STRA</name>
<feature type="compositionally biased region" description="Pro residues" evidence="1">
    <location>
        <begin position="44"/>
        <end position="54"/>
    </location>
</feature>
<keyword evidence="3" id="KW-1185">Reference proteome</keyword>
<sequence>MNQNPTEDPTEDPSASTSNARNKPFHNHVSPALAPNSPVTAPSRTPPRLRPPPLVLKFSQGTGWHDCFECASGKFSPAGAAGCTSCEAGKSLFTDTKQTALHQPTNEGVVPTLWPRKSATSVKRASTQTKQVQTLPMANGFWRTTKSSTEILACLNPKHCKGADTADLCSEGYTGPL</sequence>
<comment type="caution">
    <text evidence="2">The sequence shown here is derived from an EMBL/GenBank/DDBJ whole genome shotgun (WGS) entry which is preliminary data.</text>
</comment>
<gene>
    <name evidence="2" type="ORF">TrLO_g3980</name>
</gene>
<organism evidence="2 3">
    <name type="scientific">Triparma laevis f. longispina</name>
    <dbReference type="NCBI Taxonomy" id="1714387"/>
    <lineage>
        <taxon>Eukaryota</taxon>
        <taxon>Sar</taxon>
        <taxon>Stramenopiles</taxon>
        <taxon>Ochrophyta</taxon>
        <taxon>Bolidophyceae</taxon>
        <taxon>Parmales</taxon>
        <taxon>Triparmaceae</taxon>
        <taxon>Triparma</taxon>
    </lineage>
</organism>
<evidence type="ECO:0000313" key="3">
    <source>
        <dbReference type="Proteomes" id="UP001165122"/>
    </source>
</evidence>
<evidence type="ECO:0000313" key="2">
    <source>
        <dbReference type="EMBL" id="GMH47872.1"/>
    </source>
</evidence>
<dbReference type="Proteomes" id="UP001165122">
    <property type="component" value="Unassembled WGS sequence"/>
</dbReference>
<evidence type="ECO:0000256" key="1">
    <source>
        <dbReference type="SAM" id="MobiDB-lite"/>
    </source>
</evidence>
<evidence type="ECO:0008006" key="4">
    <source>
        <dbReference type="Google" id="ProtNLM"/>
    </source>
</evidence>